<dbReference type="eggNOG" id="COG0816">
    <property type="taxonomic scope" value="Bacteria"/>
</dbReference>
<dbReference type="PANTHER" id="PTHR33317:SF4">
    <property type="entry name" value="POLYNUCLEOTIDYL TRANSFERASE, RIBONUCLEASE H-LIKE SUPERFAMILY PROTEIN"/>
    <property type="match status" value="1"/>
</dbReference>
<gene>
    <name evidence="7" type="ordered locus">Curi_c13390</name>
</gene>
<dbReference type="PANTHER" id="PTHR33317">
    <property type="entry name" value="POLYNUCLEOTIDYL TRANSFERASE, RIBONUCLEASE H-LIKE SUPERFAMILY PROTEIN"/>
    <property type="match status" value="1"/>
</dbReference>
<organism evidence="7 8">
    <name type="scientific">Gottschalkia acidurici (strain ATCC 7906 / DSM 604 / BCRC 14475 / CIP 104303 / KCTC 5404 / NCIMB 10678 / 9a)</name>
    <name type="common">Clostridium acidurici</name>
    <dbReference type="NCBI Taxonomy" id="1128398"/>
    <lineage>
        <taxon>Bacteria</taxon>
        <taxon>Bacillati</taxon>
        <taxon>Bacillota</taxon>
        <taxon>Tissierellia</taxon>
        <taxon>Tissierellales</taxon>
        <taxon>Gottschalkiaceae</taxon>
        <taxon>Gottschalkia</taxon>
    </lineage>
</organism>
<dbReference type="InterPro" id="IPR012337">
    <property type="entry name" value="RNaseH-like_sf"/>
</dbReference>
<feature type="domain" description="YqgF/RNase H-like" evidence="6">
    <location>
        <begin position="2"/>
        <end position="102"/>
    </location>
</feature>
<evidence type="ECO:0000313" key="8">
    <source>
        <dbReference type="Proteomes" id="UP000006094"/>
    </source>
</evidence>
<dbReference type="HOGENOM" id="CLU_098240_2_0_9"/>
<comment type="function">
    <text evidence="5">Could be a nuclease involved in processing of the 5'-end of pre-16S rRNA.</text>
</comment>
<keyword evidence="4 5" id="KW-0378">Hydrolase</keyword>
<keyword evidence="2 5" id="KW-0690">Ribosome biogenesis</keyword>
<evidence type="ECO:0000256" key="5">
    <source>
        <dbReference type="HAMAP-Rule" id="MF_00651"/>
    </source>
</evidence>
<keyword evidence="3 5" id="KW-0540">Nuclease</keyword>
<dbReference type="EMBL" id="CP003326">
    <property type="protein sequence ID" value="AFS78350.1"/>
    <property type="molecule type" value="Genomic_DNA"/>
</dbReference>
<dbReference type="HAMAP" id="MF_00651">
    <property type="entry name" value="Nuclease_YqgF"/>
    <property type="match status" value="1"/>
</dbReference>
<keyword evidence="1 5" id="KW-0963">Cytoplasm</keyword>
<dbReference type="EC" id="3.1.-.-" evidence="5"/>
<evidence type="ECO:0000256" key="2">
    <source>
        <dbReference type="ARBA" id="ARBA00022517"/>
    </source>
</evidence>
<accession>K0B067</accession>
<dbReference type="RefSeq" id="WP_014967487.1">
    <property type="nucleotide sequence ID" value="NC_018664.1"/>
</dbReference>
<reference evidence="7 8" key="1">
    <citation type="journal article" date="2012" name="PLoS ONE">
        <title>The purine-utilizing bacterium Clostridium acidurici 9a: a genome-guided metabolic reconsideration.</title>
        <authorList>
            <person name="Hartwich K."/>
            <person name="Poehlein A."/>
            <person name="Daniel R."/>
        </authorList>
    </citation>
    <scope>NUCLEOTIDE SEQUENCE [LARGE SCALE GENOMIC DNA]</scope>
    <source>
        <strain evidence="8">ATCC 7906 / DSM 604 / BCRC 14475 / CIP 104303 / KCTC 5404 / NCIMB 10678 / 9a</strain>
    </source>
</reference>
<dbReference type="STRING" id="1128398.Curi_c13390"/>
<dbReference type="Pfam" id="PF03652">
    <property type="entry name" value="RuvX"/>
    <property type="match status" value="1"/>
</dbReference>
<dbReference type="InterPro" id="IPR037027">
    <property type="entry name" value="YqgF/RNaseH-like_dom_sf"/>
</dbReference>
<keyword evidence="8" id="KW-1185">Reference proteome</keyword>
<comment type="similarity">
    <text evidence="5">Belongs to the YqgF HJR family.</text>
</comment>
<dbReference type="GO" id="GO:0005829">
    <property type="term" value="C:cytosol"/>
    <property type="evidence" value="ECO:0007669"/>
    <property type="project" value="TreeGrafter"/>
</dbReference>
<evidence type="ECO:0000313" key="7">
    <source>
        <dbReference type="EMBL" id="AFS78350.1"/>
    </source>
</evidence>
<dbReference type="InterPro" id="IPR006641">
    <property type="entry name" value="YqgF/RNaseH-like_dom"/>
</dbReference>
<evidence type="ECO:0000256" key="3">
    <source>
        <dbReference type="ARBA" id="ARBA00022722"/>
    </source>
</evidence>
<dbReference type="NCBIfam" id="TIGR00250">
    <property type="entry name" value="RNAse_H_YqgF"/>
    <property type="match status" value="1"/>
</dbReference>
<name>K0B067_GOTA9</name>
<dbReference type="SUPFAM" id="SSF53098">
    <property type="entry name" value="Ribonuclease H-like"/>
    <property type="match status" value="1"/>
</dbReference>
<dbReference type="Gene3D" id="3.30.420.140">
    <property type="entry name" value="YqgF/RNase H-like domain"/>
    <property type="match status" value="1"/>
</dbReference>
<evidence type="ECO:0000256" key="1">
    <source>
        <dbReference type="ARBA" id="ARBA00022490"/>
    </source>
</evidence>
<proteinExistence type="inferred from homology"/>
<comment type="subcellular location">
    <subcellularLocation>
        <location evidence="5">Cytoplasm</location>
    </subcellularLocation>
</comment>
<dbReference type="OrthoDB" id="9796140at2"/>
<sequence>MKRIMGLDVGDKTIGVAVSDPLGITSQGVTTIRRKGIKSDIEELKSIVEEYCIEKVVIGLPKNMNNTIGPQGEKVLKFSEKFKEKFELEIILQDERLTTVSAERVLIDADVSRKKRKDVIDKVAATYILQSYLDRSK</sequence>
<dbReference type="GO" id="GO:0016788">
    <property type="term" value="F:hydrolase activity, acting on ester bonds"/>
    <property type="evidence" value="ECO:0007669"/>
    <property type="project" value="UniProtKB-UniRule"/>
</dbReference>
<dbReference type="Proteomes" id="UP000006094">
    <property type="component" value="Chromosome"/>
</dbReference>
<dbReference type="KEGG" id="cad:Curi_c13390"/>
<protein>
    <recommendedName>
        <fullName evidence="5">Putative pre-16S rRNA nuclease</fullName>
        <ecNumber evidence="5">3.1.-.-</ecNumber>
    </recommendedName>
</protein>
<dbReference type="GO" id="GO:0000967">
    <property type="term" value="P:rRNA 5'-end processing"/>
    <property type="evidence" value="ECO:0007669"/>
    <property type="project" value="UniProtKB-UniRule"/>
</dbReference>
<dbReference type="SMART" id="SM00732">
    <property type="entry name" value="YqgFc"/>
    <property type="match status" value="1"/>
</dbReference>
<dbReference type="CDD" id="cd16964">
    <property type="entry name" value="YqgF"/>
    <property type="match status" value="1"/>
</dbReference>
<dbReference type="AlphaFoldDB" id="K0B067"/>
<dbReference type="GO" id="GO:0004518">
    <property type="term" value="F:nuclease activity"/>
    <property type="evidence" value="ECO:0007669"/>
    <property type="project" value="UniProtKB-KW"/>
</dbReference>
<evidence type="ECO:0000256" key="4">
    <source>
        <dbReference type="ARBA" id="ARBA00022801"/>
    </source>
</evidence>
<dbReference type="InterPro" id="IPR005227">
    <property type="entry name" value="YqgF"/>
</dbReference>
<dbReference type="PATRIC" id="fig|1128398.3.peg.1362"/>
<evidence type="ECO:0000259" key="6">
    <source>
        <dbReference type="SMART" id="SM00732"/>
    </source>
</evidence>